<dbReference type="PANTHER" id="PTHR15921">
    <property type="entry name" value="PRE-MRNA CLEAVAGE COMPLEX II"/>
    <property type="match status" value="1"/>
</dbReference>
<evidence type="ECO:0000313" key="3">
    <source>
        <dbReference type="EMBL" id="ODV76629.1"/>
    </source>
</evidence>
<feature type="region of interest" description="Disordered" evidence="1">
    <location>
        <begin position="518"/>
        <end position="574"/>
    </location>
</feature>
<dbReference type="Proteomes" id="UP000094285">
    <property type="component" value="Unassembled WGS sequence"/>
</dbReference>
<dbReference type="AlphaFoldDB" id="A0A1E4SAU6"/>
<feature type="region of interest" description="Disordered" evidence="1">
    <location>
        <begin position="429"/>
        <end position="451"/>
    </location>
</feature>
<proteinExistence type="predicted"/>
<dbReference type="PANTHER" id="PTHR15921:SF3">
    <property type="entry name" value="PRE-MRNA CLEAVAGE COMPLEX 2 PROTEIN PCF11"/>
    <property type="match status" value="1"/>
</dbReference>
<dbReference type="Pfam" id="PF04818">
    <property type="entry name" value="CID"/>
    <property type="match status" value="1"/>
</dbReference>
<dbReference type="GO" id="GO:0003729">
    <property type="term" value="F:mRNA binding"/>
    <property type="evidence" value="ECO:0007669"/>
    <property type="project" value="InterPro"/>
</dbReference>
<evidence type="ECO:0000256" key="1">
    <source>
        <dbReference type="SAM" id="MobiDB-lite"/>
    </source>
</evidence>
<dbReference type="Gene3D" id="1.25.40.90">
    <property type="match status" value="1"/>
</dbReference>
<name>A0A1E4SAU6_9ASCO</name>
<feature type="domain" description="CID" evidence="2">
    <location>
        <begin position="39"/>
        <end position="176"/>
    </location>
</feature>
<gene>
    <name evidence="3" type="ORF">CANTADRAFT_8523</name>
</gene>
<keyword evidence="4" id="KW-1185">Reference proteome</keyword>
<dbReference type="GeneID" id="30985441"/>
<organism evidence="3 4">
    <name type="scientific">Suhomyces tanzawaensis NRRL Y-17324</name>
    <dbReference type="NCBI Taxonomy" id="984487"/>
    <lineage>
        <taxon>Eukaryota</taxon>
        <taxon>Fungi</taxon>
        <taxon>Dikarya</taxon>
        <taxon>Ascomycota</taxon>
        <taxon>Saccharomycotina</taxon>
        <taxon>Pichiomycetes</taxon>
        <taxon>Debaryomycetaceae</taxon>
        <taxon>Suhomyces</taxon>
    </lineage>
</organism>
<dbReference type="GO" id="GO:0005849">
    <property type="term" value="C:mRNA cleavage factor complex"/>
    <property type="evidence" value="ECO:0007669"/>
    <property type="project" value="TreeGrafter"/>
</dbReference>
<feature type="region of interest" description="Disordered" evidence="1">
    <location>
        <begin position="465"/>
        <end position="484"/>
    </location>
</feature>
<dbReference type="CDD" id="cd16982">
    <property type="entry name" value="CID_Pcf11"/>
    <property type="match status" value="1"/>
</dbReference>
<reference evidence="4" key="1">
    <citation type="submission" date="2016-05" db="EMBL/GenBank/DDBJ databases">
        <title>Comparative genomics of biotechnologically important yeasts.</title>
        <authorList>
            <consortium name="DOE Joint Genome Institute"/>
            <person name="Riley R."/>
            <person name="Haridas S."/>
            <person name="Wolfe K.H."/>
            <person name="Lopes M.R."/>
            <person name="Hittinger C.T."/>
            <person name="Goker M."/>
            <person name="Salamov A."/>
            <person name="Wisecaver J."/>
            <person name="Long T.M."/>
            <person name="Aerts A.L."/>
            <person name="Barry K."/>
            <person name="Choi C."/>
            <person name="Clum A."/>
            <person name="Coughlan A.Y."/>
            <person name="Deshpande S."/>
            <person name="Douglass A.P."/>
            <person name="Hanson S.J."/>
            <person name="Klenk H.-P."/>
            <person name="Labutti K."/>
            <person name="Lapidus A."/>
            <person name="Lindquist E."/>
            <person name="Lipzen A."/>
            <person name="Meier-Kolthoff J.P."/>
            <person name="Ohm R.A."/>
            <person name="Otillar R.P."/>
            <person name="Pangilinan J."/>
            <person name="Peng Y."/>
            <person name="Rokas A."/>
            <person name="Rosa C.A."/>
            <person name="Scheuner C."/>
            <person name="Sibirny A.A."/>
            <person name="Slot J.C."/>
            <person name="Stielow J.B."/>
            <person name="Sun H."/>
            <person name="Kurtzman C.P."/>
            <person name="Blackwell M."/>
            <person name="Grigoriev I.V."/>
            <person name="Jeffries T.W."/>
        </authorList>
    </citation>
    <scope>NUCLEOTIDE SEQUENCE [LARGE SCALE GENOMIC DNA]</scope>
    <source>
        <strain evidence="4">NRRL Y-17324</strain>
    </source>
</reference>
<dbReference type="InterPro" id="IPR006569">
    <property type="entry name" value="CID_dom"/>
</dbReference>
<dbReference type="OrthoDB" id="2129491at2759"/>
<protein>
    <recommendedName>
        <fullName evidence="2">CID domain-containing protein</fullName>
    </recommendedName>
</protein>
<dbReference type="SUPFAM" id="SSF48464">
    <property type="entry name" value="ENTH/VHS domain"/>
    <property type="match status" value="1"/>
</dbReference>
<dbReference type="RefSeq" id="XP_020061751.1">
    <property type="nucleotide sequence ID" value="XM_020211305.1"/>
</dbReference>
<dbReference type="GO" id="GO:0031124">
    <property type="term" value="P:mRNA 3'-end processing"/>
    <property type="evidence" value="ECO:0007669"/>
    <property type="project" value="InterPro"/>
</dbReference>
<dbReference type="PROSITE" id="PS51391">
    <property type="entry name" value="CID"/>
    <property type="match status" value="1"/>
</dbReference>
<dbReference type="GO" id="GO:0006369">
    <property type="term" value="P:termination of RNA polymerase II transcription"/>
    <property type="evidence" value="ECO:0007669"/>
    <property type="project" value="InterPro"/>
</dbReference>
<feature type="compositionally biased region" description="Acidic residues" evidence="1">
    <location>
        <begin position="554"/>
        <end position="566"/>
    </location>
</feature>
<dbReference type="SMART" id="SM00582">
    <property type="entry name" value="RPR"/>
    <property type="match status" value="1"/>
</dbReference>
<dbReference type="InterPro" id="IPR008942">
    <property type="entry name" value="ENTH_VHS"/>
</dbReference>
<dbReference type="InterPro" id="IPR047415">
    <property type="entry name" value="Pcf11_CID"/>
</dbReference>
<dbReference type="InterPro" id="IPR045154">
    <property type="entry name" value="PCF11-like"/>
</dbReference>
<feature type="compositionally biased region" description="Acidic residues" evidence="1">
    <location>
        <begin position="518"/>
        <end position="529"/>
    </location>
</feature>
<dbReference type="GO" id="GO:0005737">
    <property type="term" value="C:cytoplasm"/>
    <property type="evidence" value="ECO:0007669"/>
    <property type="project" value="TreeGrafter"/>
</dbReference>
<dbReference type="GO" id="GO:0000993">
    <property type="term" value="F:RNA polymerase II complex binding"/>
    <property type="evidence" value="ECO:0007669"/>
    <property type="project" value="InterPro"/>
</dbReference>
<dbReference type="STRING" id="984487.A0A1E4SAU6"/>
<evidence type="ECO:0000313" key="4">
    <source>
        <dbReference type="Proteomes" id="UP000094285"/>
    </source>
</evidence>
<sequence length="633" mass="71313">MAAQLENYRTANIQLVQKIHLQNELLLAARKEETTASTMDEFNPDFYQKQLASLTINSRAVITDLTNIAERNVDKCNEICEMIETRIKKCLPQHKLNAMYLLDSICKNVGNPYNVIFGKNLFKTFTETYSIVTDTPTRQHLINLFKTWINAKTNTGSELFPQPILGKIEKFIIQATSINGSTPPPTTAGPGAVSQKFRLAPDWLMKEGRSLLLLIIKLNQGAEYLLSNTDLITEEDVKSVNQGEAHRNTLVSMINETLDGIMFDMRGSDADSTPTMQFEANVKKYHANFQNVRKDLEEQVIKEETLMKKVHEKLHAIKLKQELKQKLLAKRSKIREFIAANKVLLNAKPNPLYFTNITQDIKANPEIVNFIQSWGKIPVVKAIPTKPQEPIKPTVDLSLSLGMNFGSFNFLDSILSNGVVDHALEPKQTVEVPSRDSSSETEEPANEPVLEVTSDKIVPEVEQLSDKLVPEVEESSPNLVPEFKKVVDEETPVEAHNAEDFDSDDGIPQSILNTESDVMQEEDEDEDAYDPPLPPVRSPSPEVEVALHSNEPASVEDEEDDYEPTFDGETSQEKEHVIPQMQYYMRTGTGMIPPRLEALYNMTAPGIEPRRPSILKRKASDGARVVKRVRFDI</sequence>
<accession>A0A1E4SAU6</accession>
<dbReference type="EMBL" id="KV453918">
    <property type="protein sequence ID" value="ODV76629.1"/>
    <property type="molecule type" value="Genomic_DNA"/>
</dbReference>
<dbReference type="FunFam" id="1.25.40.90:FF:000016">
    <property type="entry name" value="mRNA cleavage factor complex component Pcf11"/>
    <property type="match status" value="1"/>
</dbReference>
<evidence type="ECO:0000259" key="2">
    <source>
        <dbReference type="PROSITE" id="PS51391"/>
    </source>
</evidence>